<reference evidence="2" key="1">
    <citation type="submission" date="2015-07" db="EMBL/GenBank/DDBJ databases">
        <title>Transcriptome Assembly of Anthurium amnicola.</title>
        <authorList>
            <person name="Suzuki J."/>
        </authorList>
    </citation>
    <scope>NUCLEOTIDE SEQUENCE</scope>
</reference>
<name>A0A1D1XG49_9ARAE</name>
<gene>
    <name evidence="2" type="ORF">g.51351</name>
</gene>
<dbReference type="AlphaFoldDB" id="A0A1D1XG49"/>
<accession>A0A1D1XG49</accession>
<organism evidence="2">
    <name type="scientific">Anthurium amnicola</name>
    <dbReference type="NCBI Taxonomy" id="1678845"/>
    <lineage>
        <taxon>Eukaryota</taxon>
        <taxon>Viridiplantae</taxon>
        <taxon>Streptophyta</taxon>
        <taxon>Embryophyta</taxon>
        <taxon>Tracheophyta</taxon>
        <taxon>Spermatophyta</taxon>
        <taxon>Magnoliopsida</taxon>
        <taxon>Liliopsida</taxon>
        <taxon>Araceae</taxon>
        <taxon>Pothoideae</taxon>
        <taxon>Potheae</taxon>
        <taxon>Anthurium</taxon>
    </lineage>
</organism>
<dbReference type="EMBL" id="GDJX01026561">
    <property type="protein sequence ID" value="JAT41375.1"/>
    <property type="molecule type" value="Transcribed_RNA"/>
</dbReference>
<evidence type="ECO:0000313" key="2">
    <source>
        <dbReference type="EMBL" id="JAT41375.1"/>
    </source>
</evidence>
<evidence type="ECO:0000256" key="1">
    <source>
        <dbReference type="SAM" id="MobiDB-lite"/>
    </source>
</evidence>
<sequence length="152" mass="16268">MGAISTLQMALPLPTASKEPLRTHLGDDPCPPSLPSLLYVPPRPLPRPQPSCSIRTSGGGRRVKPTWSRHWRRTSGSLPWTPSPTGSPPWGSTLRPPQSPPLHATLTAVASLERLGLAESATGVEVSNPMLSDLTVVEAFQIFTGDLARYSS</sequence>
<feature type="region of interest" description="Disordered" evidence="1">
    <location>
        <begin position="12"/>
        <end position="102"/>
    </location>
</feature>
<feature type="compositionally biased region" description="Basic residues" evidence="1">
    <location>
        <begin position="61"/>
        <end position="73"/>
    </location>
</feature>
<protein>
    <submittedName>
        <fullName evidence="2">Uncharacterized protein</fullName>
    </submittedName>
</protein>
<proteinExistence type="predicted"/>